<dbReference type="InterPro" id="IPR003583">
    <property type="entry name" value="Hlx-hairpin-Hlx_DNA-bd_motif"/>
</dbReference>
<comment type="function">
    <text evidence="6">The RuvA-RuvB-RuvC complex processes Holliday junction (HJ) DNA during genetic recombination and DNA repair, while the RuvA-RuvB complex plays an important role in the rescue of blocked DNA replication forks via replication fork reversal (RFR). RuvA specifically binds to HJ cruciform DNA, conferring on it an open structure. The RuvB hexamer acts as an ATP-dependent pump, pulling dsDNA into and through the RuvAB complex. HJ branch migration allows RuvC to scan DNA until it finds its consensus sequence, where it cleaves and resolves the cruciform DNA.</text>
</comment>
<evidence type="ECO:0000256" key="3">
    <source>
        <dbReference type="ARBA" id="ARBA00023125"/>
    </source>
</evidence>
<evidence type="ECO:0000256" key="1">
    <source>
        <dbReference type="ARBA" id="ARBA00022490"/>
    </source>
</evidence>
<dbReference type="SMART" id="SM00278">
    <property type="entry name" value="HhH1"/>
    <property type="match status" value="2"/>
</dbReference>
<evidence type="ECO:0000313" key="9">
    <source>
        <dbReference type="Proteomes" id="UP001206692"/>
    </source>
</evidence>
<dbReference type="InterPro" id="IPR011114">
    <property type="entry name" value="RuvA_C"/>
</dbReference>
<evidence type="ECO:0000256" key="2">
    <source>
        <dbReference type="ARBA" id="ARBA00022763"/>
    </source>
</evidence>
<comment type="domain">
    <text evidence="6">Has three domains with a flexible linker between the domains II and III and assumes an 'L' shape. Domain III is highly mobile and contacts RuvB.</text>
</comment>
<dbReference type="NCBIfam" id="TIGR00084">
    <property type="entry name" value="ruvA"/>
    <property type="match status" value="1"/>
</dbReference>
<comment type="subunit">
    <text evidence="6">Homotetramer. Forms an RuvA(8)-RuvB(12)-Holliday junction (HJ) complex. HJ DNA is sandwiched between 2 RuvA tetramers; dsDNA enters through RuvA and exits via RuvB. An RuvB hexamer assembles on each DNA strand where it exits the tetramer. Each RuvB hexamer is contacted by two RuvA subunits (via domain III) on 2 adjacent RuvB subunits; this complex drives branch migration. In the full resolvosome a probable DNA-RuvA(4)-RuvB(12)-RuvC(2) complex forms which resolves the HJ.</text>
</comment>
<protein>
    <recommendedName>
        <fullName evidence="6">Holliday junction branch migration complex subunit RuvA</fullName>
    </recommendedName>
</protein>
<evidence type="ECO:0000256" key="6">
    <source>
        <dbReference type="HAMAP-Rule" id="MF_00031"/>
    </source>
</evidence>
<reference evidence="8 9" key="1">
    <citation type="submission" date="2022-06" db="EMBL/GenBank/DDBJ databases">
        <title>Isolation of gut microbiota from human fecal samples.</title>
        <authorList>
            <person name="Pamer E.G."/>
            <person name="Barat B."/>
            <person name="Waligurski E."/>
            <person name="Medina S."/>
            <person name="Paddock L."/>
            <person name="Mostad J."/>
        </authorList>
    </citation>
    <scope>NUCLEOTIDE SEQUENCE [LARGE SCALE GENOMIC DNA]</scope>
    <source>
        <strain evidence="8 9">DFI.1.1</strain>
    </source>
</reference>
<evidence type="ECO:0000313" key="8">
    <source>
        <dbReference type="EMBL" id="MCQ5343005.1"/>
    </source>
</evidence>
<evidence type="ECO:0000256" key="4">
    <source>
        <dbReference type="ARBA" id="ARBA00023172"/>
    </source>
</evidence>
<keyword evidence="3 6" id="KW-0238">DNA-binding</keyword>
<dbReference type="Pfam" id="PF07499">
    <property type="entry name" value="RuvA_C"/>
    <property type="match status" value="1"/>
</dbReference>
<evidence type="ECO:0000256" key="5">
    <source>
        <dbReference type="ARBA" id="ARBA00023204"/>
    </source>
</evidence>
<sequence length="201" mass="21199">MIGYVKGVVSHIFSNSCFIDVHGVGYRTYAPASTLDTLTIGQEALLYTYMSVREDAILLYGFATQDEYDLFMLLIGVNGVGPKVALGILSADKADGFRLAVHQKDIKSLTKMPGVGKKTAERIVLELQDKIGLEGTAPVADAGALAASTGLSGMLAETVSALTGLGYSEQEVLPVAESHAGECKTVEELLRATLKSLGSGR</sequence>
<dbReference type="CDD" id="cd14332">
    <property type="entry name" value="UBA_RuvA_C"/>
    <property type="match status" value="1"/>
</dbReference>
<evidence type="ECO:0000259" key="7">
    <source>
        <dbReference type="SMART" id="SM00278"/>
    </source>
</evidence>
<dbReference type="Gene3D" id="1.10.8.10">
    <property type="entry name" value="DNA helicase RuvA subunit, C-terminal domain"/>
    <property type="match status" value="1"/>
</dbReference>
<proteinExistence type="inferred from homology"/>
<dbReference type="SUPFAM" id="SSF47781">
    <property type="entry name" value="RuvA domain 2-like"/>
    <property type="match status" value="1"/>
</dbReference>
<gene>
    <name evidence="6 8" type="primary">ruvA</name>
    <name evidence="8" type="ORF">NE675_08230</name>
</gene>
<accession>A0ABT1ST00</accession>
<name>A0ABT1ST00_9FIRM</name>
<organism evidence="8 9">
    <name type="scientific">Megasphaera massiliensis</name>
    <dbReference type="NCBI Taxonomy" id="1232428"/>
    <lineage>
        <taxon>Bacteria</taxon>
        <taxon>Bacillati</taxon>
        <taxon>Bacillota</taxon>
        <taxon>Negativicutes</taxon>
        <taxon>Veillonellales</taxon>
        <taxon>Veillonellaceae</taxon>
        <taxon>Megasphaera</taxon>
    </lineage>
</organism>
<dbReference type="InterPro" id="IPR010994">
    <property type="entry name" value="RuvA_2-like"/>
</dbReference>
<comment type="caution">
    <text evidence="8">The sequence shown here is derived from an EMBL/GenBank/DDBJ whole genome shotgun (WGS) entry which is preliminary data.</text>
</comment>
<comment type="caution">
    <text evidence="6">Lacks conserved residue(s) required for the propagation of feature annotation.</text>
</comment>
<dbReference type="HAMAP" id="MF_00031">
    <property type="entry name" value="DNA_HJ_migration_RuvA"/>
    <property type="match status" value="1"/>
</dbReference>
<comment type="similarity">
    <text evidence="6">Belongs to the RuvA family.</text>
</comment>
<keyword evidence="1 6" id="KW-0963">Cytoplasm</keyword>
<dbReference type="InterPro" id="IPR000085">
    <property type="entry name" value="RuvA"/>
</dbReference>
<feature type="domain" description="Helix-hairpin-helix DNA-binding motif class 1" evidence="7">
    <location>
        <begin position="72"/>
        <end position="91"/>
    </location>
</feature>
<dbReference type="InterPro" id="IPR012340">
    <property type="entry name" value="NA-bd_OB-fold"/>
</dbReference>
<dbReference type="InterPro" id="IPR036267">
    <property type="entry name" value="RuvA_C_sf"/>
</dbReference>
<keyword evidence="2 6" id="KW-0227">DNA damage</keyword>
<dbReference type="SUPFAM" id="SSF50249">
    <property type="entry name" value="Nucleic acid-binding proteins"/>
    <property type="match status" value="1"/>
</dbReference>
<dbReference type="InterPro" id="IPR013849">
    <property type="entry name" value="DNA_helicase_Holl-junc_RuvA_I"/>
</dbReference>
<dbReference type="Gene3D" id="1.10.150.20">
    <property type="entry name" value="5' to 3' exonuclease, C-terminal subdomain"/>
    <property type="match status" value="1"/>
</dbReference>
<feature type="region of interest" description="Domain III" evidence="6">
    <location>
        <begin position="149"/>
        <end position="201"/>
    </location>
</feature>
<dbReference type="RefSeq" id="WP_062411667.1">
    <property type="nucleotide sequence ID" value="NZ_JAJCIO010000011.1"/>
</dbReference>
<feature type="domain" description="Helix-hairpin-helix DNA-binding motif class 1" evidence="7">
    <location>
        <begin position="107"/>
        <end position="126"/>
    </location>
</feature>
<dbReference type="Proteomes" id="UP001206692">
    <property type="component" value="Unassembled WGS sequence"/>
</dbReference>
<dbReference type="Gene3D" id="2.40.50.140">
    <property type="entry name" value="Nucleic acid-binding proteins"/>
    <property type="match status" value="1"/>
</dbReference>
<dbReference type="Pfam" id="PF01330">
    <property type="entry name" value="RuvA_N"/>
    <property type="match status" value="1"/>
</dbReference>
<keyword evidence="9" id="KW-1185">Reference proteome</keyword>
<keyword evidence="4 6" id="KW-0233">DNA recombination</keyword>
<comment type="subcellular location">
    <subcellularLocation>
        <location evidence="6">Cytoplasm</location>
    </subcellularLocation>
</comment>
<dbReference type="Pfam" id="PF14520">
    <property type="entry name" value="HHH_5"/>
    <property type="match status" value="1"/>
</dbReference>
<keyword evidence="5 6" id="KW-0234">DNA repair</keyword>
<dbReference type="SUPFAM" id="SSF46929">
    <property type="entry name" value="DNA helicase RuvA subunit, C-terminal domain"/>
    <property type="match status" value="1"/>
</dbReference>
<dbReference type="EMBL" id="JANGEW010000014">
    <property type="protein sequence ID" value="MCQ5343005.1"/>
    <property type="molecule type" value="Genomic_DNA"/>
</dbReference>